<sequence>EAGVRPEIGGIHPEQVFKLADSVRLRPVEKVPDLPLHVLLELECPRVGSSLGELGYQLVEHHGKRDAGDDVRAAFEKERRSVE</sequence>
<evidence type="ECO:0000313" key="2">
    <source>
        <dbReference type="Proteomes" id="UP001357485"/>
    </source>
</evidence>
<feature type="non-terminal residue" evidence="1">
    <location>
        <position position="1"/>
    </location>
</feature>
<protein>
    <submittedName>
        <fullName evidence="1">Uncharacterized protein</fullName>
    </submittedName>
</protein>
<organism evidence="1 2">
    <name type="scientific">Cryomyces antarcticus</name>
    <dbReference type="NCBI Taxonomy" id="329879"/>
    <lineage>
        <taxon>Eukaryota</taxon>
        <taxon>Fungi</taxon>
        <taxon>Dikarya</taxon>
        <taxon>Ascomycota</taxon>
        <taxon>Pezizomycotina</taxon>
        <taxon>Dothideomycetes</taxon>
        <taxon>Dothideomycetes incertae sedis</taxon>
        <taxon>Cryomyces</taxon>
    </lineage>
</organism>
<name>A0ABR0LLG2_9PEZI</name>
<reference evidence="1 2" key="1">
    <citation type="submission" date="2023-08" db="EMBL/GenBank/DDBJ databases">
        <title>Black Yeasts Isolated from many extreme environments.</title>
        <authorList>
            <person name="Coleine C."/>
            <person name="Stajich J.E."/>
            <person name="Selbmann L."/>
        </authorList>
    </citation>
    <scope>NUCLEOTIDE SEQUENCE [LARGE SCALE GENOMIC DNA]</scope>
    <source>
        <strain evidence="1 2">CCFEE 536</strain>
    </source>
</reference>
<accession>A0ABR0LLG2</accession>
<evidence type="ECO:0000313" key="1">
    <source>
        <dbReference type="EMBL" id="KAK5188202.1"/>
    </source>
</evidence>
<gene>
    <name evidence="1" type="ORF">LTR16_008564</name>
</gene>
<keyword evidence="2" id="KW-1185">Reference proteome</keyword>
<dbReference type="EMBL" id="JAVRRA010018472">
    <property type="protein sequence ID" value="KAK5188202.1"/>
    <property type="molecule type" value="Genomic_DNA"/>
</dbReference>
<proteinExistence type="predicted"/>
<comment type="caution">
    <text evidence="1">The sequence shown here is derived from an EMBL/GenBank/DDBJ whole genome shotgun (WGS) entry which is preliminary data.</text>
</comment>
<dbReference type="Proteomes" id="UP001357485">
    <property type="component" value="Unassembled WGS sequence"/>
</dbReference>